<feature type="region of interest" description="Disordered" evidence="2">
    <location>
        <begin position="91"/>
        <end position="122"/>
    </location>
</feature>
<dbReference type="Gene3D" id="1.10.10.60">
    <property type="entry name" value="Homeodomain-like"/>
    <property type="match status" value="1"/>
</dbReference>
<dbReference type="AlphaFoldDB" id="A0A923NBI1"/>
<dbReference type="GO" id="GO:0003677">
    <property type="term" value="F:DNA binding"/>
    <property type="evidence" value="ECO:0007669"/>
    <property type="project" value="InterPro"/>
</dbReference>
<dbReference type="RefSeq" id="WP_249286498.1">
    <property type="nucleotide sequence ID" value="NZ_JACRWC010000045.1"/>
</dbReference>
<protein>
    <recommendedName>
        <fullName evidence="7">Resolvase HTH domain-containing protein</fullName>
    </recommendedName>
</protein>
<accession>A0A923NBI1</accession>
<dbReference type="EMBL" id="JACRWC010000045">
    <property type="protein sequence ID" value="MBC5999014.1"/>
    <property type="molecule type" value="Genomic_DNA"/>
</dbReference>
<evidence type="ECO:0000256" key="1">
    <source>
        <dbReference type="SAM" id="Coils"/>
    </source>
</evidence>
<dbReference type="InterPro" id="IPR045958">
    <property type="entry name" value="DUF6378"/>
</dbReference>
<proteinExistence type="predicted"/>
<dbReference type="InterPro" id="IPR009057">
    <property type="entry name" value="Homeodomain-like_sf"/>
</dbReference>
<evidence type="ECO:0000259" key="3">
    <source>
        <dbReference type="Pfam" id="PF02796"/>
    </source>
</evidence>
<evidence type="ECO:0000259" key="4">
    <source>
        <dbReference type="Pfam" id="PF19905"/>
    </source>
</evidence>
<keyword evidence="1" id="KW-0175">Coiled coil</keyword>
<evidence type="ECO:0008006" key="7">
    <source>
        <dbReference type="Google" id="ProtNLM"/>
    </source>
</evidence>
<keyword evidence="6" id="KW-1185">Reference proteome</keyword>
<comment type="caution">
    <text evidence="5">The sequence shown here is derived from an EMBL/GenBank/DDBJ whole genome shotgun (WGS) entry which is preliminary data.</text>
</comment>
<evidence type="ECO:0000313" key="5">
    <source>
        <dbReference type="EMBL" id="MBC5999014.1"/>
    </source>
</evidence>
<dbReference type="SUPFAM" id="SSF46689">
    <property type="entry name" value="Homeodomain-like"/>
    <property type="match status" value="1"/>
</dbReference>
<gene>
    <name evidence="5" type="ORF">H8876_03240</name>
</gene>
<sequence>MFRKQILENAIRIVCQDRRDKYGQIEDNFGLIADLWSSYLGASVTAVDVAMMMGMLKMARIKTGKYTQDNFVDLAGYAACGAECTPEALQEKERRVADVPEPIVEPMRSPKKKKSGRKKTVDTAKIRALHNAGWSAAKIADELGCSNAAVYENLRQMRAENEESEETEKEESET</sequence>
<feature type="coiled-coil region" evidence="1">
    <location>
        <begin position="147"/>
        <end position="174"/>
    </location>
</feature>
<evidence type="ECO:0000256" key="2">
    <source>
        <dbReference type="SAM" id="MobiDB-lite"/>
    </source>
</evidence>
<feature type="compositionally biased region" description="Basic residues" evidence="2">
    <location>
        <begin position="109"/>
        <end position="118"/>
    </location>
</feature>
<dbReference type="Pfam" id="PF19905">
    <property type="entry name" value="DUF6378"/>
    <property type="match status" value="1"/>
</dbReference>
<organism evidence="5 6">
    <name type="scientific">Lentihominibacter faecis</name>
    <dbReference type="NCBI Taxonomy" id="2764712"/>
    <lineage>
        <taxon>Bacteria</taxon>
        <taxon>Bacillati</taxon>
        <taxon>Bacillota</taxon>
        <taxon>Clostridia</taxon>
        <taxon>Peptostreptococcales</taxon>
        <taxon>Anaerovoracaceae</taxon>
        <taxon>Lentihominibacter</taxon>
    </lineage>
</organism>
<feature type="domain" description="Resolvase HTH" evidence="3">
    <location>
        <begin position="116"/>
        <end position="151"/>
    </location>
</feature>
<name>A0A923NBI1_9FIRM</name>
<dbReference type="Proteomes" id="UP000644115">
    <property type="component" value="Unassembled WGS sequence"/>
</dbReference>
<reference evidence="5" key="1">
    <citation type="submission" date="2020-08" db="EMBL/GenBank/DDBJ databases">
        <authorList>
            <person name="Liu C."/>
            <person name="Sun Q."/>
        </authorList>
    </citation>
    <scope>NUCLEOTIDE SEQUENCE</scope>
    <source>
        <strain evidence="5">BX16</strain>
    </source>
</reference>
<dbReference type="GO" id="GO:0000150">
    <property type="term" value="F:DNA strand exchange activity"/>
    <property type="evidence" value="ECO:0007669"/>
    <property type="project" value="InterPro"/>
</dbReference>
<dbReference type="Pfam" id="PF02796">
    <property type="entry name" value="HTH_7"/>
    <property type="match status" value="1"/>
</dbReference>
<feature type="domain" description="DUF6378" evidence="4">
    <location>
        <begin position="5"/>
        <end position="84"/>
    </location>
</feature>
<evidence type="ECO:0000313" key="6">
    <source>
        <dbReference type="Proteomes" id="UP000644115"/>
    </source>
</evidence>
<dbReference type="InterPro" id="IPR006120">
    <property type="entry name" value="Resolvase_HTH_dom"/>
</dbReference>